<feature type="chain" id="PRO_5038495824" evidence="4">
    <location>
        <begin position="25"/>
        <end position="864"/>
    </location>
</feature>
<evidence type="ECO:0000259" key="6">
    <source>
        <dbReference type="Pfam" id="PF14905"/>
    </source>
</evidence>
<dbReference type="GO" id="GO:0009279">
    <property type="term" value="C:cell outer membrane"/>
    <property type="evidence" value="ECO:0007669"/>
    <property type="project" value="UniProtKB-SubCell"/>
</dbReference>
<evidence type="ECO:0000256" key="3">
    <source>
        <dbReference type="ARBA" id="ARBA00023237"/>
    </source>
</evidence>
<dbReference type="SUPFAM" id="SSF49464">
    <property type="entry name" value="Carboxypeptidase regulatory domain-like"/>
    <property type="match status" value="1"/>
</dbReference>
<evidence type="ECO:0000313" key="8">
    <source>
        <dbReference type="Proteomes" id="UP000823603"/>
    </source>
</evidence>
<dbReference type="Gene3D" id="2.170.130.10">
    <property type="entry name" value="TonB-dependent receptor, plug domain"/>
    <property type="match status" value="1"/>
</dbReference>
<comment type="subcellular location">
    <subcellularLocation>
        <location evidence="1">Cell outer membrane</location>
    </subcellularLocation>
</comment>
<keyword evidence="7" id="KW-0675">Receptor</keyword>
<sequence length="864" mass="95333">MKKNIVALTALLAALMLAPFSAHALPAKKPQPGKVSVIKGTVLELATGSPLEFVTVALADTAGRVTSGATTDSTGSYIIRIQDRGVSAMENRLVFSLVGYKERSFSFMELESSAGDGPAGEGMPSCKVEDGVMEIGPVVLGEDAQVLAGAKVSGKRPLIEHQFDRLVLNVSELAVAQTGDALDVLKSSPGVTVDNEGNIKLNGSTVAVWIDGRPSNMSGSDLEAYLKGSDGSSIEKVELISNPSSKYDAEGSGGIINIKTRKAFMKGLSGSLGTRLGMRYAPGLMDNTSLTAGMMYRTDKTNTFFHYTPVHSGFEFGADQMKLYGEDVPMREESVTSSANRYFSHNVRLGNDWYISGKDILGVIFRFSASDTRGFSPEPYSISSFYGAGTSGEKLYSTMTGEDTNRQNSSSWSLNLNYTRTFDESKNQELTLNADWYRSGNVNDRSQRNMYSFISGEASAAGVQDYGFDDRTRNILDLYSFKADYSQSLFSQTGRLEAGAKAAYSSTRNWYSRYEYDFGAQARGPQSERNDFTYGEQVYAGYVNLAKKFSDKWNAQAGVRGEYTVQDGDWLMTSDQTRRSHKDYFDFFPSAFVSYTPSQKAVLTASYSYRISRPKYWQLNPFKDYASATSYTQGNIELEPSYSHNASLTALLFGRLSLTGGYNRTANFNDIQTPLLDQSTGVMGLIYSNAGVQQIAYATASLSELALTKWWNLTVNATYSYSRFDAYRELAEKYYGQPYSSSSHSMYAYVSTTFFLPRDFKFGIDGWISTPQVAGYFNVRTIGMLNLSLIKTLWDGKGTLALYVYDLLNTCDSDLDMYTGDVKTYSILQRQSNGGVTLAFTWRFGNGGQQRQRNVGTLDEESRM</sequence>
<evidence type="ECO:0000256" key="2">
    <source>
        <dbReference type="ARBA" id="ARBA00023136"/>
    </source>
</evidence>
<evidence type="ECO:0000313" key="7">
    <source>
        <dbReference type="EMBL" id="MBO8471187.1"/>
    </source>
</evidence>
<proteinExistence type="predicted"/>
<keyword evidence="3" id="KW-0998">Cell outer membrane</keyword>
<keyword evidence="4" id="KW-0732">Signal</keyword>
<dbReference type="PANTHER" id="PTHR40980:SF4">
    <property type="entry name" value="TONB-DEPENDENT RECEPTOR-LIKE BETA-BARREL DOMAIN-CONTAINING PROTEIN"/>
    <property type="match status" value="1"/>
</dbReference>
<dbReference type="Pfam" id="PF13620">
    <property type="entry name" value="CarboxypepD_reg"/>
    <property type="match status" value="1"/>
</dbReference>
<protein>
    <submittedName>
        <fullName evidence="7">TonB-dependent receptor</fullName>
    </submittedName>
</protein>
<gene>
    <name evidence="7" type="ORF">IAB82_05260</name>
</gene>
<dbReference type="InterPro" id="IPR041700">
    <property type="entry name" value="OMP_b-brl_3"/>
</dbReference>
<feature type="signal peptide" evidence="4">
    <location>
        <begin position="1"/>
        <end position="24"/>
    </location>
</feature>
<reference evidence="7" key="2">
    <citation type="journal article" date="2021" name="PeerJ">
        <title>Extensive microbial diversity within the chicken gut microbiome revealed by metagenomics and culture.</title>
        <authorList>
            <person name="Gilroy R."/>
            <person name="Ravi A."/>
            <person name="Getino M."/>
            <person name="Pursley I."/>
            <person name="Horton D.L."/>
            <person name="Alikhan N.F."/>
            <person name="Baker D."/>
            <person name="Gharbi K."/>
            <person name="Hall N."/>
            <person name="Watson M."/>
            <person name="Adriaenssens E.M."/>
            <person name="Foster-Nyarko E."/>
            <person name="Jarju S."/>
            <person name="Secka A."/>
            <person name="Antonio M."/>
            <person name="Oren A."/>
            <person name="Chaudhuri R.R."/>
            <person name="La Ragione R."/>
            <person name="Hildebrand F."/>
            <person name="Pallen M.J."/>
        </authorList>
    </citation>
    <scope>NUCLEOTIDE SEQUENCE</scope>
    <source>
        <strain evidence="7">B2-22910</strain>
    </source>
</reference>
<accession>A0A9D9IEI1</accession>
<dbReference type="Pfam" id="PF14905">
    <property type="entry name" value="OMP_b-brl_3"/>
    <property type="match status" value="1"/>
</dbReference>
<dbReference type="InterPro" id="IPR012910">
    <property type="entry name" value="Plug_dom"/>
</dbReference>
<dbReference type="Pfam" id="PF07715">
    <property type="entry name" value="Plug"/>
    <property type="match status" value="1"/>
</dbReference>
<feature type="domain" description="TonB-dependent receptor plug" evidence="5">
    <location>
        <begin position="167"/>
        <end position="255"/>
    </location>
</feature>
<dbReference type="Gene3D" id="2.40.170.20">
    <property type="entry name" value="TonB-dependent receptor, beta-barrel domain"/>
    <property type="match status" value="1"/>
</dbReference>
<dbReference type="AlphaFoldDB" id="A0A9D9IEI1"/>
<feature type="domain" description="Outer membrane protein beta-barrel" evidence="6">
    <location>
        <begin position="421"/>
        <end position="842"/>
    </location>
</feature>
<dbReference type="PANTHER" id="PTHR40980">
    <property type="entry name" value="PLUG DOMAIN-CONTAINING PROTEIN"/>
    <property type="match status" value="1"/>
</dbReference>
<dbReference type="InterPro" id="IPR036942">
    <property type="entry name" value="Beta-barrel_TonB_sf"/>
</dbReference>
<evidence type="ECO:0000259" key="5">
    <source>
        <dbReference type="Pfam" id="PF07715"/>
    </source>
</evidence>
<name>A0A9D9IEI1_9BACT</name>
<evidence type="ECO:0000256" key="4">
    <source>
        <dbReference type="SAM" id="SignalP"/>
    </source>
</evidence>
<organism evidence="7 8">
    <name type="scientific">Candidatus Cryptobacteroides faecavium</name>
    <dbReference type="NCBI Taxonomy" id="2840762"/>
    <lineage>
        <taxon>Bacteria</taxon>
        <taxon>Pseudomonadati</taxon>
        <taxon>Bacteroidota</taxon>
        <taxon>Bacteroidia</taxon>
        <taxon>Bacteroidales</taxon>
        <taxon>Candidatus Cryptobacteroides</taxon>
    </lineage>
</organism>
<comment type="caution">
    <text evidence="7">The sequence shown here is derived from an EMBL/GenBank/DDBJ whole genome shotgun (WGS) entry which is preliminary data.</text>
</comment>
<dbReference type="SUPFAM" id="SSF56935">
    <property type="entry name" value="Porins"/>
    <property type="match status" value="1"/>
</dbReference>
<dbReference type="InterPro" id="IPR008969">
    <property type="entry name" value="CarboxyPept-like_regulatory"/>
</dbReference>
<dbReference type="EMBL" id="JADIMB010000075">
    <property type="protein sequence ID" value="MBO8471187.1"/>
    <property type="molecule type" value="Genomic_DNA"/>
</dbReference>
<evidence type="ECO:0000256" key="1">
    <source>
        <dbReference type="ARBA" id="ARBA00004442"/>
    </source>
</evidence>
<reference evidence="7" key="1">
    <citation type="submission" date="2020-10" db="EMBL/GenBank/DDBJ databases">
        <authorList>
            <person name="Gilroy R."/>
        </authorList>
    </citation>
    <scope>NUCLEOTIDE SEQUENCE</scope>
    <source>
        <strain evidence="7">B2-22910</strain>
    </source>
</reference>
<keyword evidence="2" id="KW-0472">Membrane</keyword>
<dbReference type="InterPro" id="IPR037066">
    <property type="entry name" value="Plug_dom_sf"/>
</dbReference>
<dbReference type="Proteomes" id="UP000823603">
    <property type="component" value="Unassembled WGS sequence"/>
</dbReference>